<dbReference type="Pfam" id="PF25665">
    <property type="entry name" value="His1_capsid"/>
    <property type="match status" value="1"/>
</dbReference>
<keyword evidence="1" id="KW-0812">Transmembrane</keyword>
<feature type="transmembrane region" description="Helical" evidence="1">
    <location>
        <begin position="6"/>
        <end position="31"/>
    </location>
</feature>
<dbReference type="EMBL" id="BARV01035608">
    <property type="protein sequence ID" value="GAI58140.1"/>
    <property type="molecule type" value="Genomic_DNA"/>
</dbReference>
<feature type="non-terminal residue" evidence="2">
    <location>
        <position position="1"/>
    </location>
</feature>
<keyword evidence="1" id="KW-0472">Membrane</keyword>
<comment type="caution">
    <text evidence="2">The sequence shown here is derived from an EMBL/GenBank/DDBJ whole genome shotgun (WGS) entry which is preliminary data.</text>
</comment>
<evidence type="ECO:0000313" key="3">
    <source>
        <dbReference type="EMBL" id="GAI58140.1"/>
    </source>
</evidence>
<dbReference type="AlphaFoldDB" id="X1QT70"/>
<evidence type="ECO:0000313" key="2">
    <source>
        <dbReference type="EMBL" id="GAI57986.1"/>
    </source>
</evidence>
<dbReference type="EMBL" id="BARV01035581">
    <property type="protein sequence ID" value="GAI57986.1"/>
    <property type="molecule type" value="Genomic_DNA"/>
</dbReference>
<dbReference type="InterPro" id="IPR057867">
    <property type="entry name" value="VP21"/>
</dbReference>
<gene>
    <name evidence="2" type="ORF">S06H3_55491</name>
    <name evidence="3" type="ORF">S06H3_55532</name>
</gene>
<name>X1QT70_9ZZZZ</name>
<keyword evidence="1" id="KW-1133">Transmembrane helix</keyword>
<evidence type="ECO:0000256" key="1">
    <source>
        <dbReference type="SAM" id="Phobius"/>
    </source>
</evidence>
<organism evidence="2">
    <name type="scientific">marine sediment metagenome</name>
    <dbReference type="NCBI Taxonomy" id="412755"/>
    <lineage>
        <taxon>unclassified sequences</taxon>
        <taxon>metagenomes</taxon>
        <taxon>ecological metagenomes</taxon>
    </lineage>
</organism>
<feature type="transmembrane region" description="Helical" evidence="1">
    <location>
        <begin position="43"/>
        <end position="61"/>
    </location>
</feature>
<reference evidence="2" key="1">
    <citation type="journal article" date="2014" name="Front. Microbiol.">
        <title>High frequency of phylogenetically diverse reductive dehalogenase-homologous genes in deep subseafloor sedimentary metagenomes.</title>
        <authorList>
            <person name="Kawai M."/>
            <person name="Futagami T."/>
            <person name="Toyoda A."/>
            <person name="Takaki Y."/>
            <person name="Nishi S."/>
            <person name="Hori S."/>
            <person name="Arai W."/>
            <person name="Tsubouchi T."/>
            <person name="Morono Y."/>
            <person name="Uchiyama I."/>
            <person name="Ito T."/>
            <person name="Fujiyama A."/>
            <person name="Inagaki F."/>
            <person name="Takami H."/>
        </authorList>
    </citation>
    <scope>NUCLEOTIDE SEQUENCE</scope>
    <source>
        <strain evidence="2">Expedition CK06-06</strain>
    </source>
</reference>
<accession>X1QT70</accession>
<sequence length="68" mass="7038">DVRSIIGVVVLLIVGTAVLPIIIDSVAAASASLTGAAKTMIDLIPLFYVIALLLAVIYWAVGKTKEGE</sequence>
<protein>
    <submittedName>
        <fullName evidence="2">Uncharacterized protein</fullName>
    </submittedName>
</protein>
<proteinExistence type="predicted"/>